<feature type="transmembrane region" description="Helical" evidence="3">
    <location>
        <begin position="9"/>
        <end position="28"/>
    </location>
</feature>
<accession>A0ABD6AUY3</accession>
<dbReference type="PANTHER" id="PTHR43630:SF1">
    <property type="entry name" value="POLY-BETA-1,6-N-ACETYL-D-GLUCOSAMINE SYNTHASE"/>
    <property type="match status" value="1"/>
</dbReference>
<organism evidence="4 5">
    <name type="scientific">Halomarina rubra</name>
    <dbReference type="NCBI Taxonomy" id="2071873"/>
    <lineage>
        <taxon>Archaea</taxon>
        <taxon>Methanobacteriati</taxon>
        <taxon>Methanobacteriota</taxon>
        <taxon>Stenosarchaea group</taxon>
        <taxon>Halobacteria</taxon>
        <taxon>Halobacteriales</taxon>
        <taxon>Natronomonadaceae</taxon>
        <taxon>Halomarina</taxon>
    </lineage>
</organism>
<evidence type="ECO:0000256" key="1">
    <source>
        <dbReference type="ARBA" id="ARBA00022676"/>
    </source>
</evidence>
<dbReference type="Pfam" id="PF13641">
    <property type="entry name" value="Glyco_tranf_2_3"/>
    <property type="match status" value="1"/>
</dbReference>
<feature type="transmembrane region" description="Helical" evidence="3">
    <location>
        <begin position="34"/>
        <end position="53"/>
    </location>
</feature>
<protein>
    <submittedName>
        <fullName evidence="4">Glycosyltransferase</fullName>
        <ecNumber evidence="4">2.4.-.-</ecNumber>
    </submittedName>
</protein>
<dbReference type="RefSeq" id="WP_250873536.1">
    <property type="nucleotide sequence ID" value="NZ_JALXFV010000004.1"/>
</dbReference>
<feature type="transmembrane region" description="Helical" evidence="3">
    <location>
        <begin position="444"/>
        <end position="468"/>
    </location>
</feature>
<evidence type="ECO:0000256" key="2">
    <source>
        <dbReference type="ARBA" id="ARBA00022679"/>
    </source>
</evidence>
<evidence type="ECO:0000313" key="4">
    <source>
        <dbReference type="EMBL" id="MFD1513561.1"/>
    </source>
</evidence>
<evidence type="ECO:0000256" key="3">
    <source>
        <dbReference type="SAM" id="Phobius"/>
    </source>
</evidence>
<evidence type="ECO:0000313" key="5">
    <source>
        <dbReference type="Proteomes" id="UP001597187"/>
    </source>
</evidence>
<sequence length="552" mass="60051">MSTAAVRSINANVLLCGLFLLVSLVVGVTFVPLWVLLGCGILTAVVGMTLLASKRWPTVFDRLFGVRVTVRPRLWMAGFITAGITTVLWLTSSLNLETMFFSIVVGVSASVFITTGASAVGHRLEPVSLTLWIVTLIAGALAGSTLAGLWTGEAGSPLFLAAFVVFFVYVWFVVPLAVYQRYTTTDDAYSETSLPTVSVIVPAYNEEGYVGRCIDHILASEYPSEKLDVLVVDDGSTDGTLTEAREHAGTAARVHTRPNSGKHAALNYGLEATTGEIVIIIDADSFVEPSALARIVTSFGTDSRVGGIASDVRVVNRQNSVSRLQTLEYVLGINTYRRAFDYFSAIPVVPGCLGAFRREALLEVGGYDNDTLTEDFDVTIKLLKAGWTIRHSSARVWTEAPYSWRDLYRQRVRWNRGNLEVLQKHADVFASDASRYLHRLVFPFRLGTMLLAPVVAVGVTIAVGLSVLTGNLETVAGMVTYFALVGTFLATLAIRLEGESLRLVPYAIPLVVAYPLFQAVVIAVSIAYTLSSHDRKWANVKRLAQDPVAERV</sequence>
<dbReference type="CDD" id="cd06423">
    <property type="entry name" value="CESA_like"/>
    <property type="match status" value="1"/>
</dbReference>
<feature type="transmembrane region" description="Helical" evidence="3">
    <location>
        <begin position="506"/>
        <end position="530"/>
    </location>
</feature>
<dbReference type="InterPro" id="IPR029044">
    <property type="entry name" value="Nucleotide-diphossugar_trans"/>
</dbReference>
<dbReference type="EMBL" id="JBHUDC010000004">
    <property type="protein sequence ID" value="MFD1513561.1"/>
    <property type="molecule type" value="Genomic_DNA"/>
</dbReference>
<feature type="transmembrane region" description="Helical" evidence="3">
    <location>
        <begin position="98"/>
        <end position="117"/>
    </location>
</feature>
<keyword evidence="1 4" id="KW-0328">Glycosyltransferase</keyword>
<proteinExistence type="predicted"/>
<feature type="transmembrane region" description="Helical" evidence="3">
    <location>
        <begin position="158"/>
        <end position="179"/>
    </location>
</feature>
<reference evidence="4 5" key="1">
    <citation type="journal article" date="2019" name="Int. J. Syst. Evol. Microbiol.">
        <title>The Global Catalogue of Microorganisms (GCM) 10K type strain sequencing project: providing services to taxonomists for standard genome sequencing and annotation.</title>
        <authorList>
            <consortium name="The Broad Institute Genomics Platform"/>
            <consortium name="The Broad Institute Genome Sequencing Center for Infectious Disease"/>
            <person name="Wu L."/>
            <person name="Ma J."/>
        </authorList>
    </citation>
    <scope>NUCLEOTIDE SEQUENCE [LARGE SCALE GENOMIC DNA]</scope>
    <source>
        <strain evidence="4 5">CGMCC 1.12563</strain>
    </source>
</reference>
<dbReference type="AlphaFoldDB" id="A0ABD6AUY3"/>
<dbReference type="EC" id="2.4.-.-" evidence="4"/>
<keyword evidence="2 4" id="KW-0808">Transferase</keyword>
<dbReference type="Proteomes" id="UP001597187">
    <property type="component" value="Unassembled WGS sequence"/>
</dbReference>
<feature type="transmembrane region" description="Helical" evidence="3">
    <location>
        <begin position="74"/>
        <end position="92"/>
    </location>
</feature>
<comment type="caution">
    <text evidence="4">The sequence shown here is derived from an EMBL/GenBank/DDBJ whole genome shotgun (WGS) entry which is preliminary data.</text>
</comment>
<keyword evidence="3" id="KW-0812">Transmembrane</keyword>
<dbReference type="Gene3D" id="3.90.550.10">
    <property type="entry name" value="Spore Coat Polysaccharide Biosynthesis Protein SpsA, Chain A"/>
    <property type="match status" value="1"/>
</dbReference>
<feature type="transmembrane region" description="Helical" evidence="3">
    <location>
        <begin position="474"/>
        <end position="494"/>
    </location>
</feature>
<keyword evidence="3" id="KW-1133">Transmembrane helix</keyword>
<dbReference type="SUPFAM" id="SSF53448">
    <property type="entry name" value="Nucleotide-diphospho-sugar transferases"/>
    <property type="match status" value="1"/>
</dbReference>
<gene>
    <name evidence="4" type="ORF">ACFSBT_09750</name>
</gene>
<dbReference type="PANTHER" id="PTHR43630">
    <property type="entry name" value="POLY-BETA-1,6-N-ACETYL-D-GLUCOSAMINE SYNTHASE"/>
    <property type="match status" value="1"/>
</dbReference>
<name>A0ABD6AUY3_9EURY</name>
<dbReference type="GO" id="GO:0016757">
    <property type="term" value="F:glycosyltransferase activity"/>
    <property type="evidence" value="ECO:0007669"/>
    <property type="project" value="UniProtKB-KW"/>
</dbReference>
<keyword evidence="3" id="KW-0472">Membrane</keyword>
<feature type="transmembrane region" description="Helical" evidence="3">
    <location>
        <begin position="129"/>
        <end position="152"/>
    </location>
</feature>
<keyword evidence="5" id="KW-1185">Reference proteome</keyword>